<dbReference type="Proteomes" id="UP000010301">
    <property type="component" value="Unassembled WGS sequence"/>
</dbReference>
<protein>
    <submittedName>
        <fullName evidence="4">Putative membrane protein</fullName>
    </submittedName>
</protein>
<feature type="transmembrane region" description="Helical" evidence="2">
    <location>
        <begin position="265"/>
        <end position="282"/>
    </location>
</feature>
<feature type="transmembrane region" description="Helical" evidence="2">
    <location>
        <begin position="124"/>
        <end position="144"/>
    </location>
</feature>
<feature type="transmembrane region" description="Helical" evidence="2">
    <location>
        <begin position="150"/>
        <end position="168"/>
    </location>
</feature>
<evidence type="ECO:0000259" key="3">
    <source>
        <dbReference type="Pfam" id="PF00892"/>
    </source>
</evidence>
<keyword evidence="2" id="KW-0812">Transmembrane</keyword>
<dbReference type="Pfam" id="PF00892">
    <property type="entry name" value="EamA"/>
    <property type="match status" value="1"/>
</dbReference>
<dbReference type="STRING" id="525245.HMPREF0044_0324"/>
<dbReference type="GO" id="GO:0016020">
    <property type="term" value="C:membrane"/>
    <property type="evidence" value="ECO:0007669"/>
    <property type="project" value="InterPro"/>
</dbReference>
<dbReference type="RefSeq" id="WP_006547321.1">
    <property type="nucleotide sequence ID" value="NZ_DS999545.1"/>
</dbReference>
<dbReference type="InterPro" id="IPR000620">
    <property type="entry name" value="EamA_dom"/>
</dbReference>
<feature type="transmembrane region" description="Helical" evidence="2">
    <location>
        <begin position="209"/>
        <end position="227"/>
    </location>
</feature>
<keyword evidence="2" id="KW-0472">Membrane</keyword>
<dbReference type="OrthoDB" id="9815120at2"/>
<feature type="domain" description="EamA" evidence="3">
    <location>
        <begin position="151"/>
        <end position="282"/>
    </location>
</feature>
<dbReference type="InterPro" id="IPR037185">
    <property type="entry name" value="EmrE-like"/>
</dbReference>
<keyword evidence="5" id="KW-1185">Reference proteome</keyword>
<comment type="caution">
    <text evidence="4">The sequence shown here is derived from an EMBL/GenBank/DDBJ whole genome shotgun (WGS) entry which is preliminary data.</text>
</comment>
<evidence type="ECO:0000313" key="5">
    <source>
        <dbReference type="Proteomes" id="UP000010301"/>
    </source>
</evidence>
<evidence type="ECO:0000313" key="4">
    <source>
        <dbReference type="EMBL" id="EEH64587.1"/>
    </source>
</evidence>
<dbReference type="EMBL" id="ACFG01000004">
    <property type="protein sequence ID" value="EEH64587.1"/>
    <property type="molecule type" value="Genomic_DNA"/>
</dbReference>
<reference evidence="4 5" key="1">
    <citation type="submission" date="2009-01" db="EMBL/GenBank/DDBJ databases">
        <authorList>
            <person name="Qin X."/>
            <person name="Bachman B."/>
            <person name="Battles P."/>
            <person name="Bell A."/>
            <person name="Bess C."/>
            <person name="Bickham C."/>
            <person name="Chaboub L."/>
            <person name="Chen D."/>
            <person name="Coyle M."/>
            <person name="Deiros D.R."/>
            <person name="Dinh H."/>
            <person name="Forbes L."/>
            <person name="Fowler G."/>
            <person name="Francisco L."/>
            <person name="Fu Q."/>
            <person name="Gubbala S."/>
            <person name="Hale W."/>
            <person name="Han Y."/>
            <person name="Hemphill L."/>
            <person name="Highlander S.K."/>
            <person name="Hirani K."/>
            <person name="Hogues M."/>
            <person name="Jackson L."/>
            <person name="Jakkamsetti A."/>
            <person name="Javaid M."/>
            <person name="Jiang H."/>
            <person name="Korchina V."/>
            <person name="Kovar C."/>
            <person name="Lara F."/>
            <person name="Lee S."/>
            <person name="Mata R."/>
            <person name="Mathew T."/>
            <person name="Moen C."/>
            <person name="Morales K."/>
            <person name="Munidasa M."/>
            <person name="Nazareth L."/>
            <person name="Ngo R."/>
            <person name="Nguyen L."/>
            <person name="Okwuonu G."/>
            <person name="Ongeri F."/>
            <person name="Patil S."/>
            <person name="Petrosino J."/>
            <person name="Pham C."/>
            <person name="Pham P."/>
            <person name="Pu L.-L."/>
            <person name="Puazo M."/>
            <person name="Raj R."/>
            <person name="Reid J."/>
            <person name="Rouhana J."/>
            <person name="Saada N."/>
            <person name="Shang Y."/>
            <person name="Simmons D."/>
            <person name="Thornton R."/>
            <person name="Warren J."/>
            <person name="Weissenberger G."/>
            <person name="Zhang J."/>
            <person name="Zhang L."/>
            <person name="Zhou C."/>
            <person name="Zhu D."/>
            <person name="Muzny D."/>
            <person name="Worley K."/>
            <person name="Gibbs R."/>
        </authorList>
    </citation>
    <scope>NUCLEOTIDE SEQUENCE [LARGE SCALE GENOMIC DNA]</scope>
    <source>
        <strain evidence="4 5">DSM 15436</strain>
    </source>
</reference>
<organism evidence="4 5">
    <name type="scientific">Gleimia coleocanis DSM 15436</name>
    <dbReference type="NCBI Taxonomy" id="525245"/>
    <lineage>
        <taxon>Bacteria</taxon>
        <taxon>Bacillati</taxon>
        <taxon>Actinomycetota</taxon>
        <taxon>Actinomycetes</taxon>
        <taxon>Actinomycetales</taxon>
        <taxon>Actinomycetaceae</taxon>
        <taxon>Gleimia</taxon>
    </lineage>
</organism>
<name>C0VYT4_9ACTO</name>
<sequence>MNQILAKILKPIPAPILFIVSGTTQYMGAAVAVGVFTKLAPTATAWWRFALASIILMLWQQPWKAGLTSRQVKTAAIFGIVMAGMNMIFYEAVSRIDLGLVVSLEFLGPISLAVYLNRTWQARIAALLALGGVICISGFALDFTNPNVEAGIIFSLLGGTAWAGYIMLGKKVSATGGLHSLAIGCFTATIIYSPVAFSSFTTVAQDLNLFKSLLIVATMSTLVPYSLDQVIMRRLDASTFALLKALLPTTSLLIGIIFLGQIPGWIAVVGLVLVSVSVWLTTSNSRI</sequence>
<feature type="transmembrane region" description="Helical" evidence="2">
    <location>
        <begin position="72"/>
        <end position="90"/>
    </location>
</feature>
<evidence type="ECO:0000256" key="2">
    <source>
        <dbReference type="SAM" id="Phobius"/>
    </source>
</evidence>
<feature type="transmembrane region" description="Helical" evidence="2">
    <location>
        <begin position="180"/>
        <end position="197"/>
    </location>
</feature>
<proteinExistence type="inferred from homology"/>
<dbReference type="SUPFAM" id="SSF103481">
    <property type="entry name" value="Multidrug resistance efflux transporter EmrE"/>
    <property type="match status" value="2"/>
</dbReference>
<gene>
    <name evidence="4" type="ORF">HMPREF0044_0324</name>
</gene>
<dbReference type="AlphaFoldDB" id="C0VYT4"/>
<comment type="similarity">
    <text evidence="1">Belongs to the EamA transporter family.</text>
</comment>
<feature type="transmembrane region" description="Helical" evidence="2">
    <location>
        <begin position="12"/>
        <end position="37"/>
    </location>
</feature>
<feature type="transmembrane region" description="Helical" evidence="2">
    <location>
        <begin position="239"/>
        <end position="259"/>
    </location>
</feature>
<accession>C0VYT4</accession>
<feature type="transmembrane region" description="Helical" evidence="2">
    <location>
        <begin position="43"/>
        <end position="60"/>
    </location>
</feature>
<dbReference type="HOGENOM" id="CLU_057295_0_0_11"/>
<dbReference type="eggNOG" id="COG5006">
    <property type="taxonomic scope" value="Bacteria"/>
</dbReference>
<evidence type="ECO:0000256" key="1">
    <source>
        <dbReference type="ARBA" id="ARBA00007362"/>
    </source>
</evidence>
<feature type="transmembrane region" description="Helical" evidence="2">
    <location>
        <begin position="96"/>
        <end position="117"/>
    </location>
</feature>
<keyword evidence="2" id="KW-1133">Transmembrane helix</keyword>